<dbReference type="RefSeq" id="WP_111408672.1">
    <property type="nucleotide sequence ID" value="NZ_QKXH01000002.1"/>
</dbReference>
<feature type="transmembrane region" description="Helical" evidence="1">
    <location>
        <begin position="67"/>
        <end position="93"/>
    </location>
</feature>
<proteinExistence type="predicted"/>
<dbReference type="InterPro" id="IPR025250">
    <property type="entry name" value="DUF4199"/>
</dbReference>
<sequence length="164" mass="18332">MVNNILKNGILGGMIAAIVMASMVFYMKANPGEEPNAIISFISMLLAFTFLILGIREQREINNGTITFGSAFLTGLGISFVIATIYVLVWLFIYNNFFPDFMDRYGEMVLKNAKPEGLAAKTTEINQMKEWYKSPVMVVLLTYMEIFPIGIVISLIAGLILKKK</sequence>
<keyword evidence="1" id="KW-0812">Transmembrane</keyword>
<feature type="transmembrane region" description="Helical" evidence="1">
    <location>
        <begin position="9"/>
        <end position="26"/>
    </location>
</feature>
<evidence type="ECO:0000313" key="2">
    <source>
        <dbReference type="EMBL" id="PZX94572.1"/>
    </source>
</evidence>
<keyword evidence="1" id="KW-0472">Membrane</keyword>
<dbReference type="OrthoDB" id="6384283at2"/>
<feature type="transmembrane region" description="Helical" evidence="1">
    <location>
        <begin position="38"/>
        <end position="55"/>
    </location>
</feature>
<organism evidence="2 3">
    <name type="scientific">Flavobacterium aquariorum</name>
    <dbReference type="NCBI Taxonomy" id="2217670"/>
    <lineage>
        <taxon>Bacteria</taxon>
        <taxon>Pseudomonadati</taxon>
        <taxon>Bacteroidota</taxon>
        <taxon>Flavobacteriia</taxon>
        <taxon>Flavobacteriales</taxon>
        <taxon>Flavobacteriaceae</taxon>
        <taxon>Flavobacterium</taxon>
    </lineage>
</organism>
<dbReference type="AlphaFoldDB" id="A0A2W7VR47"/>
<keyword evidence="1" id="KW-1133">Transmembrane helix</keyword>
<comment type="caution">
    <text evidence="2">The sequence shown here is derived from an EMBL/GenBank/DDBJ whole genome shotgun (WGS) entry which is preliminary data.</text>
</comment>
<evidence type="ECO:0000313" key="3">
    <source>
        <dbReference type="Proteomes" id="UP000249177"/>
    </source>
</evidence>
<evidence type="ECO:0000256" key="1">
    <source>
        <dbReference type="SAM" id="Phobius"/>
    </source>
</evidence>
<feature type="transmembrane region" description="Helical" evidence="1">
    <location>
        <begin position="136"/>
        <end position="161"/>
    </location>
</feature>
<dbReference type="Proteomes" id="UP000249177">
    <property type="component" value="Unassembled WGS sequence"/>
</dbReference>
<accession>A0A2W7VR47</accession>
<keyword evidence="3" id="KW-1185">Reference proteome</keyword>
<protein>
    <submittedName>
        <fullName evidence="2">DUF4199 domain-containing protein</fullName>
    </submittedName>
</protein>
<gene>
    <name evidence="2" type="ORF">DOS84_03170</name>
</gene>
<dbReference type="EMBL" id="QKXH01000002">
    <property type="protein sequence ID" value="PZX94572.1"/>
    <property type="molecule type" value="Genomic_DNA"/>
</dbReference>
<dbReference type="Pfam" id="PF13858">
    <property type="entry name" value="DUF4199"/>
    <property type="match status" value="1"/>
</dbReference>
<reference evidence="2 3" key="1">
    <citation type="submission" date="2018-06" db="EMBL/GenBank/DDBJ databases">
        <title>Flavobacterium sp IMCC34762, genome.</title>
        <authorList>
            <person name="Joung Y."/>
            <person name="Cho J."/>
            <person name="Song J."/>
        </authorList>
    </citation>
    <scope>NUCLEOTIDE SEQUENCE [LARGE SCALE GENOMIC DNA]</scope>
    <source>
        <strain evidence="2 3">IMCC34762</strain>
    </source>
</reference>
<name>A0A2W7VR47_9FLAO</name>